<keyword evidence="8 10" id="KW-0406">Ion transport</keyword>
<organism evidence="13 14">
    <name type="scientific">Klebsormidium nitens</name>
    <name type="common">Green alga</name>
    <name type="synonym">Ulothrix nitens</name>
    <dbReference type="NCBI Taxonomy" id="105231"/>
    <lineage>
        <taxon>Eukaryota</taxon>
        <taxon>Viridiplantae</taxon>
        <taxon>Streptophyta</taxon>
        <taxon>Klebsormidiophyceae</taxon>
        <taxon>Klebsormidiales</taxon>
        <taxon>Klebsormidiaceae</taxon>
        <taxon>Klebsormidium</taxon>
    </lineage>
</organism>
<feature type="transmembrane region" description="Helical" evidence="10">
    <location>
        <begin position="353"/>
        <end position="382"/>
    </location>
</feature>
<evidence type="ECO:0000256" key="6">
    <source>
        <dbReference type="ARBA" id="ARBA00022958"/>
    </source>
</evidence>
<dbReference type="PANTHER" id="PTHR30540">
    <property type="entry name" value="OSMOTIC STRESS POTASSIUM TRANSPORTER"/>
    <property type="match status" value="1"/>
</dbReference>
<dbReference type="PANTHER" id="PTHR30540:SF83">
    <property type="entry name" value="K+ POTASSIUM TRANSPORTER"/>
    <property type="match status" value="1"/>
</dbReference>
<evidence type="ECO:0000313" key="13">
    <source>
        <dbReference type="EMBL" id="GAQ92301.1"/>
    </source>
</evidence>
<comment type="function">
    <text evidence="10">Potassium transporter.</text>
</comment>
<evidence type="ECO:0000256" key="3">
    <source>
        <dbReference type="ARBA" id="ARBA00022448"/>
    </source>
</evidence>
<keyword evidence="3" id="KW-0813">Transport</keyword>
<dbReference type="EMBL" id="DF237920">
    <property type="protein sequence ID" value="GAQ92301.1"/>
    <property type="molecule type" value="Genomic_DNA"/>
</dbReference>
<dbReference type="Proteomes" id="UP000054558">
    <property type="component" value="Unassembled WGS sequence"/>
</dbReference>
<feature type="transmembrane region" description="Helical" evidence="10">
    <location>
        <begin position="234"/>
        <end position="254"/>
    </location>
</feature>
<evidence type="ECO:0000256" key="8">
    <source>
        <dbReference type="ARBA" id="ARBA00023065"/>
    </source>
</evidence>
<keyword evidence="6 10" id="KW-0630">Potassium</keyword>
<evidence type="ECO:0000256" key="5">
    <source>
        <dbReference type="ARBA" id="ARBA00022692"/>
    </source>
</evidence>
<feature type="domain" description="K+ potassium transporter integral membrane" evidence="11">
    <location>
        <begin position="38"/>
        <end position="522"/>
    </location>
</feature>
<feature type="domain" description="K+ potassium transporter C-terminal" evidence="12">
    <location>
        <begin position="555"/>
        <end position="639"/>
    </location>
</feature>
<feature type="transmembrane region" description="Helical" evidence="10">
    <location>
        <begin position="403"/>
        <end position="423"/>
    </location>
</feature>
<keyword evidence="5 10" id="KW-0812">Transmembrane</keyword>
<dbReference type="OMA" id="DDWSHEL"/>
<dbReference type="AlphaFoldDB" id="A0A1Y1ISP9"/>
<proteinExistence type="inferred from homology"/>
<keyword evidence="7 10" id="KW-1133">Transmembrane helix</keyword>
<keyword evidence="14" id="KW-1185">Reference proteome</keyword>
<evidence type="ECO:0000259" key="12">
    <source>
        <dbReference type="Pfam" id="PF22776"/>
    </source>
</evidence>
<evidence type="ECO:0000259" key="11">
    <source>
        <dbReference type="Pfam" id="PF02705"/>
    </source>
</evidence>
<evidence type="ECO:0000256" key="4">
    <source>
        <dbReference type="ARBA" id="ARBA00022538"/>
    </source>
</evidence>
<evidence type="ECO:0000256" key="1">
    <source>
        <dbReference type="ARBA" id="ARBA00004141"/>
    </source>
</evidence>
<sequence>MARFRGLFERVTRAQWTADADIKVPETHSTKGAGLLWLAFGTIGVVYGDIGTSPLYVYASIFPEGPPSNTEVIGAMSLIFWTITLLLLVKYALIVLFADDNGNGGTFALYSLLRRQAERGVMGPALPSELELSHYGSGSFAKAKAQSMQRGWRQRVVTNETLQKIVRVLVVIGVGAILGDGVLTPAISVVSACEGIQIADPSFTRGAIVGLAMAILAGLFLIQQFGTALMSKVFSPVVMLWLLGNAVIGVVNIAKYDASVFKAISPHYFMRYFIDDGKTAWKSLGGVLLCATGVEALFADLGHFNRQSVQLSCFALLYPCIILTYFGQTAYLLKHPENVGSTYYKSLPHGTFWPMFILATLAAIVASQALISASFQIVYQAIAQGFFPRFHVVHTSRKILGQVYIPLVNYMLMTLTLVVVGIFQKSAKLGQAYGLAVITDMVLTTHFMTLVILTVWRRPLYEGLVFYFFFLLVEGSFLSSTIEKIPKGGWFSIMMALIYAAIMLWWYWGSSHKRAFFHTKLMPKLDRFFRVKVAEDSKDEQLFIAKSDTRVLRSPGLGLYYSDSIFGTPPVLVQHLKSFPIIHEVVIFMTNRFVPVPEVLPAERFLIEQLGVGGFYHCIARYGYMDRVQQGTDFAETVLQHILILLTDSLKEAVSDNGAYRMRSPTDTWGSLDFSHHGNQNSLRSIRETAPVTHPPPPPADVSIMIPPEVERRKATPSSTPSSSAYGDLEMQQLDAVANGSQINDEQDFTSENENTVGSAKDLSLPANPEVRWGAADFSLGRVAGEALRKLDEATKEWLDEVVDKLADAERVPSRHKRAAVLAKEIRLVRKARDSQHVVYMLGRATPQIAEKPTNIFKRLFLEIPYLILVNNFHSDAAKTYNIPQDKLYEVGMQYKI</sequence>
<dbReference type="Pfam" id="PF02705">
    <property type="entry name" value="K_trans"/>
    <property type="match status" value="1"/>
</dbReference>
<feature type="transmembrane region" description="Helical" evidence="10">
    <location>
        <begin position="435"/>
        <end position="456"/>
    </location>
</feature>
<name>A0A1Y1ISP9_KLENI</name>
<dbReference type="NCBIfam" id="TIGR00794">
    <property type="entry name" value="kup"/>
    <property type="match status" value="1"/>
</dbReference>
<feature type="transmembrane region" description="Helical" evidence="10">
    <location>
        <begin position="35"/>
        <end position="58"/>
    </location>
</feature>
<comment type="similarity">
    <text evidence="2 10">Belongs to the HAK/KUP transporter (TC 2.A.72.3) family.</text>
</comment>
<feature type="transmembrane region" description="Helical" evidence="10">
    <location>
        <begin position="203"/>
        <end position="222"/>
    </location>
</feature>
<dbReference type="GO" id="GO:0006813">
    <property type="term" value="P:potassium ion transport"/>
    <property type="evidence" value="ECO:0000318"/>
    <property type="project" value="GO_Central"/>
</dbReference>
<keyword evidence="9 10" id="KW-0472">Membrane</keyword>
<evidence type="ECO:0000256" key="10">
    <source>
        <dbReference type="RuleBase" id="RU321113"/>
    </source>
</evidence>
<feature type="transmembrane region" description="Helical" evidence="10">
    <location>
        <begin position="165"/>
        <end position="183"/>
    </location>
</feature>
<dbReference type="OrthoDB" id="504708at2759"/>
<gene>
    <name evidence="13" type="ORF">KFL_009710030</name>
</gene>
<dbReference type="GO" id="GO:0016020">
    <property type="term" value="C:membrane"/>
    <property type="evidence" value="ECO:0000318"/>
    <property type="project" value="GO_Central"/>
</dbReference>
<feature type="transmembrane region" description="Helical" evidence="10">
    <location>
        <begin position="78"/>
        <end position="98"/>
    </location>
</feature>
<feature type="transmembrane region" description="Helical" evidence="10">
    <location>
        <begin position="280"/>
        <end position="299"/>
    </location>
</feature>
<dbReference type="Pfam" id="PF22776">
    <property type="entry name" value="K_trans_C"/>
    <property type="match status" value="1"/>
</dbReference>
<feature type="transmembrane region" description="Helical" evidence="10">
    <location>
        <begin position="488"/>
        <end position="508"/>
    </location>
</feature>
<dbReference type="InterPro" id="IPR053952">
    <property type="entry name" value="K_trans_C"/>
</dbReference>
<feature type="transmembrane region" description="Helical" evidence="10">
    <location>
        <begin position="311"/>
        <end position="333"/>
    </location>
</feature>
<dbReference type="InterPro" id="IPR053951">
    <property type="entry name" value="K_trans_N"/>
</dbReference>
<evidence type="ECO:0000313" key="14">
    <source>
        <dbReference type="Proteomes" id="UP000054558"/>
    </source>
</evidence>
<dbReference type="InterPro" id="IPR003855">
    <property type="entry name" value="K+_transporter"/>
</dbReference>
<comment type="subcellular location">
    <subcellularLocation>
        <location evidence="1 10">Membrane</location>
        <topology evidence="1 10">Multi-pass membrane protein</topology>
    </subcellularLocation>
</comment>
<evidence type="ECO:0000256" key="2">
    <source>
        <dbReference type="ARBA" id="ARBA00008440"/>
    </source>
</evidence>
<evidence type="ECO:0000256" key="9">
    <source>
        <dbReference type="ARBA" id="ARBA00023136"/>
    </source>
</evidence>
<dbReference type="GO" id="GO:0015079">
    <property type="term" value="F:potassium ion transmembrane transporter activity"/>
    <property type="evidence" value="ECO:0000318"/>
    <property type="project" value="GO_Central"/>
</dbReference>
<protein>
    <recommendedName>
        <fullName evidence="10">Potassium transporter</fullName>
    </recommendedName>
</protein>
<reference evidence="13 14" key="1">
    <citation type="journal article" date="2014" name="Nat. Commun.">
        <title>Klebsormidium flaccidum genome reveals primary factors for plant terrestrial adaptation.</title>
        <authorList>
            <person name="Hori K."/>
            <person name="Maruyama F."/>
            <person name="Fujisawa T."/>
            <person name="Togashi T."/>
            <person name="Yamamoto N."/>
            <person name="Seo M."/>
            <person name="Sato S."/>
            <person name="Yamada T."/>
            <person name="Mori H."/>
            <person name="Tajima N."/>
            <person name="Moriyama T."/>
            <person name="Ikeuchi M."/>
            <person name="Watanabe M."/>
            <person name="Wada H."/>
            <person name="Kobayashi K."/>
            <person name="Saito M."/>
            <person name="Masuda T."/>
            <person name="Sasaki-Sekimoto Y."/>
            <person name="Mashiguchi K."/>
            <person name="Awai K."/>
            <person name="Shimojima M."/>
            <person name="Masuda S."/>
            <person name="Iwai M."/>
            <person name="Nobusawa T."/>
            <person name="Narise T."/>
            <person name="Kondo S."/>
            <person name="Saito H."/>
            <person name="Sato R."/>
            <person name="Murakawa M."/>
            <person name="Ihara Y."/>
            <person name="Oshima-Yamada Y."/>
            <person name="Ohtaka K."/>
            <person name="Satoh M."/>
            <person name="Sonobe K."/>
            <person name="Ishii M."/>
            <person name="Ohtani R."/>
            <person name="Kanamori-Sato M."/>
            <person name="Honoki R."/>
            <person name="Miyazaki D."/>
            <person name="Mochizuki H."/>
            <person name="Umetsu J."/>
            <person name="Higashi K."/>
            <person name="Shibata D."/>
            <person name="Kamiya Y."/>
            <person name="Sato N."/>
            <person name="Nakamura Y."/>
            <person name="Tabata S."/>
            <person name="Ida S."/>
            <person name="Kurokawa K."/>
            <person name="Ohta H."/>
        </authorList>
    </citation>
    <scope>NUCLEOTIDE SEQUENCE [LARGE SCALE GENOMIC DNA]</scope>
    <source>
        <strain evidence="13 14">NIES-2285</strain>
    </source>
</reference>
<evidence type="ECO:0000256" key="7">
    <source>
        <dbReference type="ARBA" id="ARBA00022989"/>
    </source>
</evidence>
<keyword evidence="4 10" id="KW-0633">Potassium transport</keyword>
<dbReference type="STRING" id="105231.A0A1Y1ISP9"/>
<accession>A0A1Y1ISP9</accession>
<feature type="transmembrane region" description="Helical" evidence="10">
    <location>
        <begin position="463"/>
        <end position="482"/>
    </location>
</feature>